<dbReference type="STRING" id="28134.SAMN05444288_2229"/>
<proteinExistence type="predicted"/>
<sequence>MKQIILTIALFLIPSLGCMAQTDGVFKGTIYNKEYNVYLTIDFYANNVKVPGQEIFGEMAGFFGDYTDSRKWFITSAKCVNNHLAELNLTNDYGSEDLHATLTFNADSTFSFRQISGSSLKIARNRKWVKLPKQMIFVRRDK</sequence>
<dbReference type="Proteomes" id="UP000005580">
    <property type="component" value="Unassembled WGS sequence"/>
</dbReference>
<feature type="chain" id="PRO_5003223966" description="Lipocalin-like domain-containing protein" evidence="1">
    <location>
        <begin position="21"/>
        <end position="142"/>
    </location>
</feature>
<dbReference type="EMBL" id="AEPE02000006">
    <property type="protein sequence ID" value="EFZ36104.1"/>
    <property type="molecule type" value="Genomic_DNA"/>
</dbReference>
<keyword evidence="3" id="KW-1185">Reference proteome</keyword>
<name>E7RSA3_9BACT</name>
<keyword evidence="1" id="KW-0732">Signal</keyword>
<accession>E7RSA3</accession>
<evidence type="ECO:0000313" key="2">
    <source>
        <dbReference type="EMBL" id="EFZ36104.1"/>
    </source>
</evidence>
<evidence type="ECO:0000313" key="3">
    <source>
        <dbReference type="Proteomes" id="UP000005580"/>
    </source>
</evidence>
<evidence type="ECO:0000256" key="1">
    <source>
        <dbReference type="SAM" id="SignalP"/>
    </source>
</evidence>
<evidence type="ECO:0008006" key="4">
    <source>
        <dbReference type="Google" id="ProtNLM"/>
    </source>
</evidence>
<gene>
    <name evidence="2" type="ORF">HMPREF0663_12171</name>
</gene>
<comment type="caution">
    <text evidence="2">The sequence shown here is derived from an EMBL/GenBank/DDBJ whole genome shotgun (WGS) entry which is preliminary data.</text>
</comment>
<dbReference type="AlphaFoldDB" id="E7RSA3"/>
<reference evidence="2" key="1">
    <citation type="submission" date="2011-01" db="EMBL/GenBank/DDBJ databases">
        <authorList>
            <person name="Muzny D."/>
            <person name="Qin X."/>
            <person name="Buhay C."/>
            <person name="Dugan-Rocha S."/>
            <person name="Ding Y."/>
            <person name="Chen G."/>
            <person name="Hawes A."/>
            <person name="Holder M."/>
            <person name="Jhangiani S."/>
            <person name="Johnson A."/>
            <person name="Khan Z."/>
            <person name="Li Z."/>
            <person name="Liu W."/>
            <person name="Liu X."/>
            <person name="Perez L."/>
            <person name="Shen H."/>
            <person name="Wang Q."/>
            <person name="Watt J."/>
            <person name="Xi L."/>
            <person name="Xin Y."/>
            <person name="Zhou J."/>
            <person name="Deng J."/>
            <person name="Jiang H."/>
            <person name="Liu Y."/>
            <person name="Qu J."/>
            <person name="Song X.-Z."/>
            <person name="Zhang L."/>
            <person name="Villasana D."/>
            <person name="Johnson A."/>
            <person name="Liu J."/>
            <person name="Liyanage D."/>
            <person name="Lorensuhewa L."/>
            <person name="Robinson T."/>
            <person name="Song A."/>
            <person name="Song B.-B."/>
            <person name="Dinh H."/>
            <person name="Thornton R."/>
            <person name="Coyle M."/>
            <person name="Francisco L."/>
            <person name="Jackson L."/>
            <person name="Javaid M."/>
            <person name="Korchina V."/>
            <person name="Kovar C."/>
            <person name="Mata R."/>
            <person name="Mathew T."/>
            <person name="Ngo R."/>
            <person name="Nguyen L."/>
            <person name="Nguyen N."/>
            <person name="Okwuonu G."/>
            <person name="Ongeri F."/>
            <person name="Pham C."/>
            <person name="Simmons D."/>
            <person name="Wilczek-Boney K."/>
            <person name="Hale W."/>
            <person name="Jakkamsetti A."/>
            <person name="Pham P."/>
            <person name="Ruth R."/>
            <person name="San Lucas F."/>
            <person name="Warren J."/>
            <person name="Zhang J."/>
            <person name="Zhao Z."/>
            <person name="Zhou C."/>
            <person name="Zhu D."/>
            <person name="Lee S."/>
            <person name="Bess C."/>
            <person name="Blankenburg K."/>
            <person name="Forbes L."/>
            <person name="Fu Q."/>
            <person name="Gubbala S."/>
            <person name="Hirani K."/>
            <person name="Jayaseelan J.C."/>
            <person name="Lara F."/>
            <person name="Munidasa M."/>
            <person name="Palculict T."/>
            <person name="Patil S."/>
            <person name="Pu L.-L."/>
            <person name="Saada N."/>
            <person name="Tang L."/>
            <person name="Weissenberger G."/>
            <person name="Zhu Y."/>
            <person name="Hemphill L."/>
            <person name="Shang Y."/>
            <person name="Youmans B."/>
            <person name="Ayvaz T."/>
            <person name="Ross M."/>
            <person name="Santibanez J."/>
            <person name="Aqrawi P."/>
            <person name="Gross S."/>
            <person name="Joshi V."/>
            <person name="Fowler G."/>
            <person name="Nazareth L."/>
            <person name="Reid J."/>
            <person name="Worley K."/>
            <person name="Petrosino J."/>
            <person name="Highlander S."/>
            <person name="Gibbs R."/>
        </authorList>
    </citation>
    <scope>NUCLEOTIDE SEQUENCE [LARGE SCALE GENOMIC DNA]</scope>
    <source>
        <strain evidence="2">ATCC 33269</strain>
    </source>
</reference>
<dbReference type="HOGENOM" id="CLU_138520_1_0_10"/>
<organism evidence="2 3">
    <name type="scientific">Hoylesella oralis ATCC 33269</name>
    <dbReference type="NCBI Taxonomy" id="873533"/>
    <lineage>
        <taxon>Bacteria</taxon>
        <taxon>Pseudomonadati</taxon>
        <taxon>Bacteroidota</taxon>
        <taxon>Bacteroidia</taxon>
        <taxon>Bacteroidales</taxon>
        <taxon>Prevotellaceae</taxon>
        <taxon>Hoylesella</taxon>
    </lineage>
</organism>
<feature type="signal peptide" evidence="1">
    <location>
        <begin position="1"/>
        <end position="20"/>
    </location>
</feature>
<dbReference type="eggNOG" id="ENOG5033NSP">
    <property type="taxonomic scope" value="Bacteria"/>
</dbReference>
<dbReference type="RefSeq" id="WP_004370385.1">
    <property type="nucleotide sequence ID" value="NZ_GL833119.1"/>
</dbReference>
<protein>
    <recommendedName>
        <fullName evidence="4">Lipocalin-like domain-containing protein</fullName>
    </recommendedName>
</protein>